<keyword evidence="2" id="KW-1185">Reference proteome</keyword>
<comment type="caution">
    <text evidence="1">The sequence shown here is derived from an EMBL/GenBank/DDBJ whole genome shotgun (WGS) entry which is preliminary data.</text>
</comment>
<reference evidence="1" key="1">
    <citation type="submission" date="2021-09" db="EMBL/GenBank/DDBJ databases">
        <title>Isolation and characterization of 3-chlorobenzoate degrading bacteria from soils in Shizuoka.</title>
        <authorList>
            <person name="Ifat A."/>
            <person name="Ogawa N."/>
            <person name="Kimbara K."/>
            <person name="Moriuchi R."/>
            <person name="Dohra H."/>
            <person name="Shintani M."/>
        </authorList>
    </citation>
    <scope>NUCLEOTIDE SEQUENCE</scope>
    <source>
        <strain evidence="1">19CS2-2</strain>
    </source>
</reference>
<gene>
    <name evidence="1" type="ORF">CBA19CS22_16315</name>
</gene>
<protein>
    <submittedName>
        <fullName evidence="1">Site-specific integrase</fullName>
    </submittedName>
</protein>
<proteinExistence type="predicted"/>
<dbReference type="EMBL" id="BPUR01000008">
    <property type="protein sequence ID" value="GJH18127.1"/>
    <property type="molecule type" value="Genomic_DNA"/>
</dbReference>
<accession>A0ACB5QTW3</accession>
<evidence type="ECO:0000313" key="2">
    <source>
        <dbReference type="Proteomes" id="UP001055013"/>
    </source>
</evidence>
<sequence>MNLKQRITKNLGEEPDVALDPTRAVPLAEWNLPHLPKVVSYYDKIQDQTFTINPEMDEWGFWYNGLHLILDFTRLERALVPLLKCACVHYIVTKGTTAEISKVSRLYGKALSGLLESPLTDVKTWWAAHPEFTQRSSCSMPLRVLLNYCISARLGHWALGSQSMTRRLPTNGVEHHRISNRSEVISAFDQAKVTRLLDAKSRCARELKRTELSVLVSLAWSFQYGMRPIQQVAVRQSNVRLYYDAKNVKQAHLVFHKAKQRSEHVEPLVRQMKPEWVPLLEALIRHAESTGQQNPSVLQYANASYLTNRLTAYLRGEGLTISPTPYSFRHTAAQLMADAGKPRELIQEFLGHSTKNSAKAYVQASTNQSEMLNTALGASTLYRNVESIATGRFASIADIEAADEDQQVSGFAGGRAIAGLGICQSGQPSCSYNPVSSCYGCDRFIPSANRAIHEEALAGLREQVILFEHSSRGSTDAPPFYQLTRPISVIQHTLEQLPPNE</sequence>
<organism evidence="1 2">
    <name type="scientific">Caballeronia novacaledonica</name>
    <dbReference type="NCBI Taxonomy" id="1544861"/>
    <lineage>
        <taxon>Bacteria</taxon>
        <taxon>Pseudomonadati</taxon>
        <taxon>Pseudomonadota</taxon>
        <taxon>Betaproteobacteria</taxon>
        <taxon>Burkholderiales</taxon>
        <taxon>Burkholderiaceae</taxon>
        <taxon>Caballeronia</taxon>
    </lineage>
</organism>
<name>A0ACB5QTW3_9BURK</name>
<dbReference type="Proteomes" id="UP001055013">
    <property type="component" value="Unassembled WGS sequence"/>
</dbReference>
<evidence type="ECO:0000313" key="1">
    <source>
        <dbReference type="EMBL" id="GJH18127.1"/>
    </source>
</evidence>